<evidence type="ECO:0000256" key="3">
    <source>
        <dbReference type="ARBA" id="ARBA00022448"/>
    </source>
</evidence>
<dbReference type="RefSeq" id="WP_013656944.1">
    <property type="nucleotide sequence ID" value="NC_015275.1"/>
</dbReference>
<evidence type="ECO:0000259" key="11">
    <source>
        <dbReference type="PROSITE" id="PS50928"/>
    </source>
</evidence>
<accession>F2JP35</accession>
<gene>
    <name evidence="12" type="ordered locus">Clole_1930</name>
</gene>
<feature type="transmembrane region" description="Helical" evidence="9">
    <location>
        <begin position="356"/>
        <end position="382"/>
    </location>
</feature>
<feature type="transmembrane region" description="Helical" evidence="9">
    <location>
        <begin position="248"/>
        <end position="269"/>
    </location>
</feature>
<protein>
    <recommendedName>
        <fullName evidence="10">Maltose/maltodextrin transport system permease protein</fullName>
    </recommendedName>
</protein>
<evidence type="ECO:0000256" key="2">
    <source>
        <dbReference type="ARBA" id="ARBA00009047"/>
    </source>
</evidence>
<dbReference type="PROSITE" id="PS50928">
    <property type="entry name" value="ABC_TM1"/>
    <property type="match status" value="1"/>
</dbReference>
<keyword evidence="5 10" id="KW-0762">Sugar transport</keyword>
<keyword evidence="3 9" id="KW-0813">Transport</keyword>
<feature type="transmembrane region" description="Helical" evidence="9">
    <location>
        <begin position="301"/>
        <end position="323"/>
    </location>
</feature>
<dbReference type="EMBL" id="CP002582">
    <property type="protein sequence ID" value="ADZ83649.1"/>
    <property type="molecule type" value="Genomic_DNA"/>
</dbReference>
<comment type="similarity">
    <text evidence="2 10">Belongs to the binding-protein-dependent transport system permease family. MalFG subfamily.</text>
</comment>
<evidence type="ECO:0000256" key="7">
    <source>
        <dbReference type="ARBA" id="ARBA00022989"/>
    </source>
</evidence>
<evidence type="ECO:0000256" key="6">
    <source>
        <dbReference type="ARBA" id="ARBA00022692"/>
    </source>
</evidence>
<dbReference type="SUPFAM" id="SSF161098">
    <property type="entry name" value="MetI-like"/>
    <property type="match status" value="1"/>
</dbReference>
<evidence type="ECO:0000256" key="5">
    <source>
        <dbReference type="ARBA" id="ARBA00022597"/>
    </source>
</evidence>
<evidence type="ECO:0000256" key="4">
    <source>
        <dbReference type="ARBA" id="ARBA00022475"/>
    </source>
</evidence>
<dbReference type="eggNOG" id="COG1175">
    <property type="taxonomic scope" value="Bacteria"/>
</dbReference>
<keyword evidence="6 9" id="KW-0812">Transmembrane</keyword>
<evidence type="ECO:0000313" key="13">
    <source>
        <dbReference type="Proteomes" id="UP000008467"/>
    </source>
</evidence>
<evidence type="ECO:0000256" key="8">
    <source>
        <dbReference type="ARBA" id="ARBA00023136"/>
    </source>
</evidence>
<keyword evidence="8 9" id="KW-0472">Membrane</keyword>
<proteinExistence type="inferred from homology"/>
<keyword evidence="13" id="KW-1185">Reference proteome</keyword>
<dbReference type="Gene3D" id="1.10.3720.10">
    <property type="entry name" value="MetI-like"/>
    <property type="match status" value="1"/>
</dbReference>
<dbReference type="HOGENOM" id="CLU_016047_0_3_9"/>
<dbReference type="GO" id="GO:0015423">
    <property type="term" value="F:ABC-type maltose transporter activity"/>
    <property type="evidence" value="ECO:0007669"/>
    <property type="project" value="TreeGrafter"/>
</dbReference>
<evidence type="ECO:0000256" key="10">
    <source>
        <dbReference type="RuleBase" id="RU367050"/>
    </source>
</evidence>
<dbReference type="PANTHER" id="PTHR47314:SF1">
    <property type="entry name" value="MALTOSE_MALTODEXTRIN TRANSPORT SYSTEM PERMEASE PROTEIN MALF"/>
    <property type="match status" value="1"/>
</dbReference>
<reference evidence="12 13" key="1">
    <citation type="journal article" date="2011" name="J. Bacteriol.">
        <title>Complete genome sequence of the cellulose-degrading bacterium Cellulosilyticum lentocellum.</title>
        <authorList>
            <consortium name="US DOE Joint Genome Institute"/>
            <person name="Miller D.A."/>
            <person name="Suen G."/>
            <person name="Bruce D."/>
            <person name="Copeland A."/>
            <person name="Cheng J.F."/>
            <person name="Detter C."/>
            <person name="Goodwin L.A."/>
            <person name="Han C.S."/>
            <person name="Hauser L.J."/>
            <person name="Land M.L."/>
            <person name="Lapidus A."/>
            <person name="Lucas S."/>
            <person name="Meincke L."/>
            <person name="Pitluck S."/>
            <person name="Tapia R."/>
            <person name="Teshima H."/>
            <person name="Woyke T."/>
            <person name="Fox B.G."/>
            <person name="Angert E.R."/>
            <person name="Currie C.R."/>
        </authorList>
    </citation>
    <scope>NUCLEOTIDE SEQUENCE [LARGE SCALE GENOMIC DNA]</scope>
    <source>
        <strain evidence="13">ATCC 49066 / DSM 5427 / NCIMB 11756 / RHM5</strain>
    </source>
</reference>
<keyword evidence="4 10" id="KW-1003">Cell membrane</keyword>
<dbReference type="GO" id="GO:0042956">
    <property type="term" value="P:maltodextrin transmembrane transport"/>
    <property type="evidence" value="ECO:0007669"/>
    <property type="project" value="TreeGrafter"/>
</dbReference>
<dbReference type="Pfam" id="PF00528">
    <property type="entry name" value="BPD_transp_1"/>
    <property type="match status" value="1"/>
</dbReference>
<dbReference type="AlphaFoldDB" id="F2JP35"/>
<comment type="subcellular location">
    <subcellularLocation>
        <location evidence="1 9">Cell membrane</location>
        <topology evidence="1 9">Multi-pass membrane protein</topology>
    </subcellularLocation>
</comment>
<dbReference type="STRING" id="642492.Clole_1930"/>
<dbReference type="InterPro" id="IPR035906">
    <property type="entry name" value="MetI-like_sf"/>
</dbReference>
<feature type="domain" description="ABC transmembrane type-1" evidence="11">
    <location>
        <begin position="214"/>
        <end position="436"/>
    </location>
</feature>
<feature type="transmembrane region" description="Helical" evidence="9">
    <location>
        <begin position="30"/>
        <end position="50"/>
    </location>
</feature>
<dbReference type="KEGG" id="cle:Clole_1930"/>
<sequence length="447" mass="50475">MKKSTKAVGLSAFIWGSGQFFIGKQYIKGLLFFVVQMLFVGIELQSGYWLEYLSGQIKQFSIRIHGGYFTKGIWGFITLGEKVGARTGDHSTILLINGIIVLLLLGLFIAIYIWNLRDSYQTGKMIDEKGIYISSKEYLKLTCTKFFPYVILAPIVVAIMFIVVMPIIFSVLTAFTNYNKNHLPPAHLIDWVGLSNFTKLFQVPVWSTTFFSVLGWTIIWAVSATFTTYFLGLFQAILLSSSYAKCKAFFRGILILPWAIPQMITLLVFRNLLNGQFGPLGQLLIDIGLVNERIPFLSDPIIAKVTIIVVNLWLGFPMFMVMIQGVLGNVDQAFYEAAHIDGATSFQSFKYITLPLIFRATAPLIIMNLANNFNCFGIIYFLTEGNPANPNYHLAGHTDILISWIYKLTLSDQMYNMAAVMCIIIFVVIGTVSFYNFKRTQAFKEVE</sequence>
<feature type="transmembrane region" description="Helical" evidence="9">
    <location>
        <begin position="414"/>
        <end position="437"/>
    </location>
</feature>
<dbReference type="GO" id="GO:1990060">
    <property type="term" value="C:maltose transport complex"/>
    <property type="evidence" value="ECO:0007669"/>
    <property type="project" value="TreeGrafter"/>
</dbReference>
<dbReference type="InterPro" id="IPR000515">
    <property type="entry name" value="MetI-like"/>
</dbReference>
<name>F2JP35_CELLD</name>
<feature type="transmembrane region" description="Helical" evidence="9">
    <location>
        <begin position="92"/>
        <end position="114"/>
    </location>
</feature>
<dbReference type="SUPFAM" id="SSF160964">
    <property type="entry name" value="MalF N-terminal region-like"/>
    <property type="match status" value="1"/>
</dbReference>
<comment type="function">
    <text evidence="10">Part of the ABC transporter complex MalEFGK involved in maltose/maltodextrin import. Probably responsible for the translocation of the substrate across the membrane.</text>
</comment>
<evidence type="ECO:0000313" key="12">
    <source>
        <dbReference type="EMBL" id="ADZ83649.1"/>
    </source>
</evidence>
<dbReference type="PANTHER" id="PTHR47314">
    <property type="entry name" value="MALTOSE/MALTODEXTRIN TRANSPORT SYSTEM PERMEASE PROTEIN MALF"/>
    <property type="match status" value="1"/>
</dbReference>
<dbReference type="CDD" id="cd06261">
    <property type="entry name" value="TM_PBP2"/>
    <property type="match status" value="1"/>
</dbReference>
<evidence type="ECO:0000256" key="1">
    <source>
        <dbReference type="ARBA" id="ARBA00004651"/>
    </source>
</evidence>
<organism evidence="12 13">
    <name type="scientific">Cellulosilyticum lentocellum (strain ATCC 49066 / DSM 5427 / NCIMB 11756 / RHM5)</name>
    <name type="common">Clostridium lentocellum</name>
    <dbReference type="NCBI Taxonomy" id="642492"/>
    <lineage>
        <taxon>Bacteria</taxon>
        <taxon>Bacillati</taxon>
        <taxon>Bacillota</taxon>
        <taxon>Clostridia</taxon>
        <taxon>Lachnospirales</taxon>
        <taxon>Cellulosilyticaceae</taxon>
        <taxon>Cellulosilyticum</taxon>
    </lineage>
</organism>
<feature type="transmembrane region" description="Helical" evidence="9">
    <location>
        <begin position="213"/>
        <end position="236"/>
    </location>
</feature>
<feature type="transmembrane region" description="Helical" evidence="9">
    <location>
        <begin position="146"/>
        <end position="175"/>
    </location>
</feature>
<evidence type="ECO:0000256" key="9">
    <source>
        <dbReference type="RuleBase" id="RU363032"/>
    </source>
</evidence>
<keyword evidence="7 9" id="KW-1133">Transmembrane helix</keyword>
<dbReference type="Proteomes" id="UP000008467">
    <property type="component" value="Chromosome"/>
</dbReference>